<reference evidence="1" key="1">
    <citation type="submission" date="2017-02" db="UniProtKB">
        <authorList>
            <consortium name="WormBaseParasite"/>
        </authorList>
    </citation>
    <scope>IDENTIFICATION</scope>
</reference>
<accession>A0A0R3QC44</accession>
<dbReference type="AlphaFoldDB" id="A0A0R3QC44"/>
<dbReference type="WBParaSite" id="BTMF_0000392401-mRNA-1">
    <property type="protein sequence ID" value="BTMF_0000392401-mRNA-1"/>
    <property type="gene ID" value="BTMF_0000392401"/>
</dbReference>
<sequence length="58" mass="6172">LNSTSISIDHSRDSILDFSICSNPIDEAAIMEEQLAATGLSVVYAVIYMAASKGLLLL</sequence>
<proteinExistence type="predicted"/>
<protein>
    <submittedName>
        <fullName evidence="1">Ovule protein</fullName>
    </submittedName>
</protein>
<organism evidence="1">
    <name type="scientific">Brugia timori</name>
    <dbReference type="NCBI Taxonomy" id="42155"/>
    <lineage>
        <taxon>Eukaryota</taxon>
        <taxon>Metazoa</taxon>
        <taxon>Ecdysozoa</taxon>
        <taxon>Nematoda</taxon>
        <taxon>Chromadorea</taxon>
        <taxon>Rhabditida</taxon>
        <taxon>Spirurina</taxon>
        <taxon>Spiruromorpha</taxon>
        <taxon>Filarioidea</taxon>
        <taxon>Onchocercidae</taxon>
        <taxon>Brugia</taxon>
    </lineage>
</organism>
<name>A0A0R3QC44_9BILA</name>
<evidence type="ECO:0000313" key="1">
    <source>
        <dbReference type="WBParaSite" id="BTMF_0000392401-mRNA-1"/>
    </source>
</evidence>